<organism evidence="3 4">
    <name type="scientific">Jeotgalibaca ciconiae</name>
    <dbReference type="NCBI Taxonomy" id="2496265"/>
    <lineage>
        <taxon>Bacteria</taxon>
        <taxon>Bacillati</taxon>
        <taxon>Bacillota</taxon>
        <taxon>Bacilli</taxon>
        <taxon>Lactobacillales</taxon>
        <taxon>Carnobacteriaceae</taxon>
        <taxon>Jeotgalibaca</taxon>
    </lineage>
</organism>
<dbReference type="PANTHER" id="PTHR11735">
    <property type="entry name" value="TRNA N6-ADENOSINE THREONYLCARBAMOYLTRANSFERASE"/>
    <property type="match status" value="1"/>
</dbReference>
<dbReference type="OrthoDB" id="9784166at2"/>
<protein>
    <submittedName>
        <fullName evidence="3">tRNA (Adenosine(37)-N6)-threonylcarbamoyltransferase complex dimerization subunit type 1 TsaB</fullName>
    </submittedName>
</protein>
<dbReference type="RefSeq" id="WP_126110086.1">
    <property type="nucleotide sequence ID" value="NZ_CP034465.1"/>
</dbReference>
<dbReference type="GO" id="GO:0002949">
    <property type="term" value="P:tRNA threonylcarbamoyladenosine modification"/>
    <property type="evidence" value="ECO:0007669"/>
    <property type="project" value="InterPro"/>
</dbReference>
<dbReference type="AlphaFoldDB" id="A0A3Q9BKL9"/>
<dbReference type="KEGG" id="jeh:EJN90_07890"/>
<keyword evidence="4" id="KW-1185">Reference proteome</keyword>
<dbReference type="SUPFAM" id="SSF53067">
    <property type="entry name" value="Actin-like ATPase domain"/>
    <property type="match status" value="2"/>
</dbReference>
<dbReference type="GO" id="GO:0005829">
    <property type="term" value="C:cytosol"/>
    <property type="evidence" value="ECO:0007669"/>
    <property type="project" value="TreeGrafter"/>
</dbReference>
<accession>A0A3Q9BKL9</accession>
<reference evidence="4" key="1">
    <citation type="submission" date="2018-12" db="EMBL/GenBank/DDBJ databases">
        <title>Complete genome sequencing of Jeotgalibaca sp. H21T32.</title>
        <authorList>
            <person name="Bae J.-W."/>
            <person name="Lee S.-Y."/>
        </authorList>
    </citation>
    <scope>NUCLEOTIDE SEQUENCE [LARGE SCALE GENOMIC DNA]</scope>
    <source>
        <strain evidence="4">H21T32</strain>
    </source>
</reference>
<feature type="region of interest" description="Disordered" evidence="1">
    <location>
        <begin position="220"/>
        <end position="241"/>
    </location>
</feature>
<dbReference type="CDD" id="cd24032">
    <property type="entry name" value="ASKHA_NBD_TsaB"/>
    <property type="match status" value="1"/>
</dbReference>
<name>A0A3Q9BKL9_9LACT</name>
<dbReference type="InterPro" id="IPR043129">
    <property type="entry name" value="ATPase_NBD"/>
</dbReference>
<evidence type="ECO:0000256" key="1">
    <source>
        <dbReference type="SAM" id="MobiDB-lite"/>
    </source>
</evidence>
<gene>
    <name evidence="3" type="primary">tsaB</name>
    <name evidence="3" type="ORF">EJN90_07890</name>
</gene>
<dbReference type="PANTHER" id="PTHR11735:SF11">
    <property type="entry name" value="TRNA THREONYLCARBAMOYLADENOSINE BIOSYNTHESIS PROTEIN TSAB"/>
    <property type="match status" value="1"/>
</dbReference>
<proteinExistence type="predicted"/>
<dbReference type="NCBIfam" id="TIGR03725">
    <property type="entry name" value="T6A_YeaZ"/>
    <property type="match status" value="1"/>
</dbReference>
<evidence type="ECO:0000313" key="4">
    <source>
        <dbReference type="Proteomes" id="UP000273326"/>
    </source>
</evidence>
<dbReference type="EMBL" id="CP034465">
    <property type="protein sequence ID" value="AZP04559.1"/>
    <property type="molecule type" value="Genomic_DNA"/>
</dbReference>
<dbReference type="InterPro" id="IPR022496">
    <property type="entry name" value="T6A_TsaB"/>
</dbReference>
<dbReference type="InterPro" id="IPR000905">
    <property type="entry name" value="Gcp-like_dom"/>
</dbReference>
<feature type="domain" description="Gcp-like" evidence="2">
    <location>
        <begin position="34"/>
        <end position="224"/>
    </location>
</feature>
<dbReference type="Gene3D" id="3.30.420.40">
    <property type="match status" value="2"/>
</dbReference>
<dbReference type="Pfam" id="PF00814">
    <property type="entry name" value="TsaD"/>
    <property type="match status" value="1"/>
</dbReference>
<evidence type="ECO:0000313" key="3">
    <source>
        <dbReference type="EMBL" id="AZP04559.1"/>
    </source>
</evidence>
<evidence type="ECO:0000259" key="2">
    <source>
        <dbReference type="Pfam" id="PF00814"/>
    </source>
</evidence>
<dbReference type="Proteomes" id="UP000273326">
    <property type="component" value="Chromosome"/>
</dbReference>
<dbReference type="GO" id="GO:0016740">
    <property type="term" value="F:transferase activity"/>
    <property type="evidence" value="ECO:0007669"/>
    <property type="project" value="UniProtKB-KW"/>
</dbReference>
<keyword evidence="3" id="KW-0808">Transferase</keyword>
<sequence length="241" mass="27277">MKILAIESSNQTMSVATMEDGLVVAEYTRNGNLQHSTQLMPAIEYVLKSSDWEPKDLDKVAVSKGPGSYTGVRIGATIAKTLAWTLNKPLVAVSSLKVLAANSMFFEGLIIPLMDARRGNLYTAGYKVINGILEEVLAETHVASTEWFDRIDQETHSILFIGQDIPKYEEQIRERFGNRARFAHKNEWLPRAGILASLAKDELEEDVHTFIPEYLKKPEAEENWQKTHQEPRKGEYVERID</sequence>